<reference evidence="8 9" key="1">
    <citation type="submission" date="2018-02" db="EMBL/GenBank/DDBJ databases">
        <title>Genome sequencing of Solimonas sp. HR-BB.</title>
        <authorList>
            <person name="Lee Y."/>
            <person name="Jeon C.O."/>
        </authorList>
    </citation>
    <scope>NUCLEOTIDE SEQUENCE [LARGE SCALE GENOMIC DNA]</scope>
    <source>
        <strain evidence="8 9">HR-BB</strain>
    </source>
</reference>
<evidence type="ECO:0000313" key="8">
    <source>
        <dbReference type="EMBL" id="PPE75763.1"/>
    </source>
</evidence>
<feature type="transmembrane region" description="Helical" evidence="5">
    <location>
        <begin position="403"/>
        <end position="420"/>
    </location>
</feature>
<feature type="transmembrane region" description="Helical" evidence="5">
    <location>
        <begin position="205"/>
        <end position="224"/>
    </location>
</feature>
<keyword evidence="5" id="KW-0812">Transmembrane</keyword>
<keyword evidence="3" id="KW-0175">Coiled coil</keyword>
<evidence type="ECO:0000256" key="3">
    <source>
        <dbReference type="ARBA" id="ARBA00023054"/>
    </source>
</evidence>
<dbReference type="InterPro" id="IPR058625">
    <property type="entry name" value="MdtA-like_BSH"/>
</dbReference>
<protein>
    <submittedName>
        <fullName evidence="8">Uncharacterized protein</fullName>
    </submittedName>
</protein>
<dbReference type="InterPro" id="IPR058792">
    <property type="entry name" value="Beta-barrel_RND_2"/>
</dbReference>
<dbReference type="PANTHER" id="PTHR32347:SF23">
    <property type="entry name" value="BLL5650 PROTEIN"/>
    <property type="match status" value="1"/>
</dbReference>
<evidence type="ECO:0000256" key="5">
    <source>
        <dbReference type="SAM" id="Phobius"/>
    </source>
</evidence>
<gene>
    <name evidence="8" type="ORF">C3942_02395</name>
</gene>
<evidence type="ECO:0000259" key="7">
    <source>
        <dbReference type="Pfam" id="PF25954"/>
    </source>
</evidence>
<comment type="caution">
    <text evidence="8">The sequence shown here is derived from an EMBL/GenBank/DDBJ whole genome shotgun (WGS) entry which is preliminary data.</text>
</comment>
<dbReference type="Gene3D" id="2.40.30.170">
    <property type="match status" value="1"/>
</dbReference>
<name>A0A2S5TLA5_9GAMM</name>
<feature type="transmembrane region" description="Helical" evidence="5">
    <location>
        <begin position="169"/>
        <end position="190"/>
    </location>
</feature>
<keyword evidence="5" id="KW-0472">Membrane</keyword>
<feature type="domain" description="Multidrug resistance protein MdtA-like barrel-sandwich hybrid" evidence="6">
    <location>
        <begin position="481"/>
        <end position="672"/>
    </location>
</feature>
<dbReference type="EMBL" id="PSNW01000001">
    <property type="protein sequence ID" value="PPE75763.1"/>
    <property type="molecule type" value="Genomic_DNA"/>
</dbReference>
<comment type="similarity">
    <text evidence="2">Belongs to the membrane fusion protein (MFP) (TC 8.A.1) family.</text>
</comment>
<feature type="region of interest" description="Disordered" evidence="4">
    <location>
        <begin position="1"/>
        <end position="36"/>
    </location>
</feature>
<keyword evidence="5" id="KW-1133">Transmembrane helix</keyword>
<dbReference type="Proteomes" id="UP000238220">
    <property type="component" value="Unassembled WGS sequence"/>
</dbReference>
<evidence type="ECO:0000313" key="9">
    <source>
        <dbReference type="Proteomes" id="UP000238220"/>
    </source>
</evidence>
<dbReference type="GO" id="GO:0030313">
    <property type="term" value="C:cell envelope"/>
    <property type="evidence" value="ECO:0007669"/>
    <property type="project" value="UniProtKB-SubCell"/>
</dbReference>
<proteinExistence type="inferred from homology"/>
<dbReference type="RefSeq" id="WP_104228729.1">
    <property type="nucleotide sequence ID" value="NZ_PSNW01000001.1"/>
</dbReference>
<sequence length="782" mass="85097">MSSGHPYRRFGTAEPVEAPGELRAPRRLPPTVTDETFSPTELALARLYDGRRDADAILSLARSELKLELDREELEAFAARLAIAGQLQAGEWDPLPSPAITDSAQAERLRPAAPWPMPPSTMPGSLAGPGTFGGLLGLITDRRGIARRTWAQLDPQPWLRLGRLLNWPLTGRAGGLALAGLLAFVLYGLWQLRLEAAVDLLRIRSWVGLAGTLWLALTLIHVFGQAARAAAIEYFTGLRPEIGLMRGPFVLPLAYVETAGPAERADRAQRSRIVASAMTGLALLFSVSAIFWMISRGSQTSVPSVALWVAVIALFTLLLRLNPLARRDGYYLLAQRLNLPDLREQAMAALMGYMRTGWVMQQRRLELRTLMIYLVLCAISLIALMSLFLAFAGRWVIERQGGVGFLLVLAFMGVLVSQSYRNSRGGAANTGLGVPGRPWWKFWADFSRKQWIIVGIILLILVLPYRYSASGDFVVLPSARADVRALTAGDVREVLVKEGDLVKAGQVIARISDYEQRALVAAAEARLAALEADMALAKKGGKPEEVVVAESAVQTAQTRADVSAAQARRLQGAFQKKSVTAADYDRAKGQADVDAKALQEAKSRLGLVQSPAVGERLKAIEAQLNEARAELAYQQERLSYTKITAPIAGRVVSGSLMFSRGSFLNRGDQLATIEDAGQRIAEVKLPENTIGEIKLDNPVTAKAWAFPATGFDGKVTSIAPAAEDGEYGKVVRVQVTLEDPNNKLLPGVTGNAKVSGGWHPLFLAFTRALGRFLFVEVWSWIP</sequence>
<comment type="subcellular location">
    <subcellularLocation>
        <location evidence="1">Cell envelope</location>
    </subcellularLocation>
</comment>
<evidence type="ECO:0000256" key="2">
    <source>
        <dbReference type="ARBA" id="ARBA00009477"/>
    </source>
</evidence>
<evidence type="ECO:0000256" key="1">
    <source>
        <dbReference type="ARBA" id="ARBA00004196"/>
    </source>
</evidence>
<dbReference type="OrthoDB" id="9800613at2"/>
<accession>A0A2S5TLA5</accession>
<feature type="transmembrane region" description="Helical" evidence="5">
    <location>
        <begin position="273"/>
        <end position="294"/>
    </location>
</feature>
<dbReference type="Pfam" id="PF25954">
    <property type="entry name" value="Beta-barrel_RND_2"/>
    <property type="match status" value="1"/>
</dbReference>
<dbReference type="InterPro" id="IPR050465">
    <property type="entry name" value="UPF0194_transport"/>
</dbReference>
<feature type="transmembrane region" description="Helical" evidence="5">
    <location>
        <begin position="451"/>
        <end position="467"/>
    </location>
</feature>
<feature type="transmembrane region" description="Helical" evidence="5">
    <location>
        <begin position="370"/>
        <end position="397"/>
    </location>
</feature>
<organism evidence="8 9">
    <name type="scientific">Solimonas fluminis</name>
    <dbReference type="NCBI Taxonomy" id="2086571"/>
    <lineage>
        <taxon>Bacteria</taxon>
        <taxon>Pseudomonadati</taxon>
        <taxon>Pseudomonadota</taxon>
        <taxon>Gammaproteobacteria</taxon>
        <taxon>Nevskiales</taxon>
        <taxon>Nevskiaceae</taxon>
        <taxon>Solimonas</taxon>
    </lineage>
</organism>
<keyword evidence="9" id="KW-1185">Reference proteome</keyword>
<feature type="domain" description="CusB-like beta-barrel" evidence="7">
    <location>
        <begin position="682"/>
        <end position="755"/>
    </location>
</feature>
<dbReference type="Pfam" id="PF25917">
    <property type="entry name" value="BSH_RND"/>
    <property type="match status" value="1"/>
</dbReference>
<dbReference type="SUPFAM" id="SSF111369">
    <property type="entry name" value="HlyD-like secretion proteins"/>
    <property type="match status" value="2"/>
</dbReference>
<dbReference type="PANTHER" id="PTHR32347">
    <property type="entry name" value="EFFLUX SYSTEM COMPONENT YKNX-RELATED"/>
    <property type="match status" value="1"/>
</dbReference>
<dbReference type="Gene3D" id="2.40.50.100">
    <property type="match status" value="1"/>
</dbReference>
<evidence type="ECO:0000256" key="4">
    <source>
        <dbReference type="SAM" id="MobiDB-lite"/>
    </source>
</evidence>
<feature type="transmembrane region" description="Helical" evidence="5">
    <location>
        <begin position="300"/>
        <end position="319"/>
    </location>
</feature>
<dbReference type="AlphaFoldDB" id="A0A2S5TLA5"/>
<evidence type="ECO:0000259" key="6">
    <source>
        <dbReference type="Pfam" id="PF25917"/>
    </source>
</evidence>